<accession>A0AAQ3RBI9</accession>
<keyword evidence="4 11" id="KW-0507">mRNA processing</keyword>
<evidence type="ECO:0000256" key="10">
    <source>
        <dbReference type="ARBA" id="ARBA00023242"/>
    </source>
</evidence>
<evidence type="ECO:0000259" key="15">
    <source>
        <dbReference type="Pfam" id="PF04926"/>
    </source>
</evidence>
<dbReference type="Gene3D" id="3.30.70.590">
    <property type="entry name" value="Poly(A) polymerase predicted RNA binding domain"/>
    <property type="match status" value="1"/>
</dbReference>
<dbReference type="GO" id="GO:0005524">
    <property type="term" value="F:ATP binding"/>
    <property type="evidence" value="ECO:0007669"/>
    <property type="project" value="UniProtKB-UniRule"/>
</dbReference>
<dbReference type="InterPro" id="IPR014492">
    <property type="entry name" value="PolyA_polymerase"/>
</dbReference>
<feature type="binding site" evidence="13">
    <location>
        <position position="102"/>
    </location>
    <ligand>
        <name>Mg(2+)</name>
        <dbReference type="ChEBI" id="CHEBI:18420"/>
        <label>2</label>
        <note>catalytic</note>
    </ligand>
</feature>
<feature type="region of interest" description="Disordered" evidence="14">
    <location>
        <begin position="452"/>
        <end position="511"/>
    </location>
</feature>
<dbReference type="GO" id="GO:0003723">
    <property type="term" value="F:RNA binding"/>
    <property type="evidence" value="ECO:0007669"/>
    <property type="project" value="UniProtKB-UniRule"/>
</dbReference>
<evidence type="ECO:0000256" key="3">
    <source>
        <dbReference type="ARBA" id="ARBA00010912"/>
    </source>
</evidence>
<dbReference type="EMBL" id="CP138589">
    <property type="protein sequence ID" value="WPH03466.1"/>
    <property type="molecule type" value="Genomic_DNA"/>
</dbReference>
<feature type="region of interest" description="Disordered" evidence="14">
    <location>
        <begin position="1"/>
        <end position="20"/>
    </location>
</feature>
<dbReference type="Pfam" id="PF20750">
    <property type="entry name" value="PAP_NTPase"/>
    <property type="match status" value="1"/>
</dbReference>
<dbReference type="Gene3D" id="1.10.1410.10">
    <property type="match status" value="1"/>
</dbReference>
<dbReference type="FunFam" id="3.30.460.10:FF:000002">
    <property type="entry name" value="Poly(A) polymerase alpha, putative"/>
    <property type="match status" value="1"/>
</dbReference>
<dbReference type="PIRSF" id="PIRSF018425">
    <property type="entry name" value="PolyA_polymerase"/>
    <property type="match status" value="1"/>
</dbReference>
<dbReference type="InterPro" id="IPR043519">
    <property type="entry name" value="NT_sf"/>
</dbReference>
<dbReference type="Gene3D" id="3.30.460.10">
    <property type="entry name" value="Beta Polymerase, domain 2"/>
    <property type="match status" value="1"/>
</dbReference>
<evidence type="ECO:0000313" key="19">
    <source>
        <dbReference type="Proteomes" id="UP001303373"/>
    </source>
</evidence>
<dbReference type="InterPro" id="IPR007010">
    <property type="entry name" value="PolA_pol_RNA-bd_dom"/>
</dbReference>
<evidence type="ECO:0000256" key="11">
    <source>
        <dbReference type="PIRNR" id="PIRNR018425"/>
    </source>
</evidence>
<feature type="binding site" evidence="13">
    <location>
        <position position="157"/>
    </location>
    <ligand>
        <name>Mg(2+)</name>
        <dbReference type="ChEBI" id="CHEBI:18420"/>
        <label>2</label>
        <note>catalytic</note>
    </ligand>
</feature>
<dbReference type="InterPro" id="IPR048840">
    <property type="entry name" value="PolA_pol_NTPase"/>
</dbReference>
<dbReference type="GO" id="GO:1990817">
    <property type="term" value="F:poly(A) RNA polymerase activity"/>
    <property type="evidence" value="ECO:0007669"/>
    <property type="project" value="UniProtKB-UniRule"/>
</dbReference>
<evidence type="ECO:0000256" key="13">
    <source>
        <dbReference type="PIRSR" id="PIRSR018425-2"/>
    </source>
</evidence>
<proteinExistence type="inferred from homology"/>
<feature type="compositionally biased region" description="Polar residues" evidence="14">
    <location>
        <begin position="618"/>
        <end position="639"/>
    </location>
</feature>
<organism evidence="18 19">
    <name type="scientific">Acrodontium crateriforme</name>
    <dbReference type="NCBI Taxonomy" id="150365"/>
    <lineage>
        <taxon>Eukaryota</taxon>
        <taxon>Fungi</taxon>
        <taxon>Dikarya</taxon>
        <taxon>Ascomycota</taxon>
        <taxon>Pezizomycotina</taxon>
        <taxon>Dothideomycetes</taxon>
        <taxon>Dothideomycetidae</taxon>
        <taxon>Mycosphaerellales</taxon>
        <taxon>Teratosphaeriaceae</taxon>
        <taxon>Acrodontium</taxon>
    </lineage>
</organism>
<dbReference type="SUPFAM" id="SSF81301">
    <property type="entry name" value="Nucleotidyltransferase"/>
    <property type="match status" value="1"/>
</dbReference>
<dbReference type="CDD" id="cd05402">
    <property type="entry name" value="NT_PAP_TUTase"/>
    <property type="match status" value="1"/>
</dbReference>
<dbReference type="Pfam" id="PF04928">
    <property type="entry name" value="PAP_central"/>
    <property type="match status" value="1"/>
</dbReference>
<dbReference type="SUPFAM" id="SSF81631">
    <property type="entry name" value="PAP/OAS1 substrate-binding domain"/>
    <property type="match status" value="1"/>
</dbReference>
<evidence type="ECO:0000313" key="18">
    <source>
        <dbReference type="EMBL" id="WPH03466.1"/>
    </source>
</evidence>
<keyword evidence="6 13" id="KW-0479">Metal-binding</keyword>
<gene>
    <name evidence="18" type="ORF">R9X50_00634600</name>
</gene>
<dbReference type="FunFam" id="1.10.1410.10:FF:000001">
    <property type="entry name" value="Putative poly(A) polymerase gamma"/>
    <property type="match status" value="1"/>
</dbReference>
<evidence type="ECO:0000256" key="9">
    <source>
        <dbReference type="ARBA" id="ARBA00022842"/>
    </source>
</evidence>
<evidence type="ECO:0000256" key="8">
    <source>
        <dbReference type="ARBA" id="ARBA00022840"/>
    </source>
</evidence>
<comment type="function">
    <text evidence="11">Polymerase that creates the 3'-poly(A) tail of mRNA's.</text>
</comment>
<evidence type="ECO:0000259" key="16">
    <source>
        <dbReference type="Pfam" id="PF04928"/>
    </source>
</evidence>
<comment type="similarity">
    <text evidence="3 11">Belongs to the poly(A) polymerase family.</text>
</comment>
<feature type="binding site" evidence="13">
    <location>
        <position position="100"/>
    </location>
    <ligand>
        <name>Mg(2+)</name>
        <dbReference type="ChEBI" id="CHEBI:18420"/>
        <label>2</label>
        <note>catalytic</note>
    </ligand>
</feature>
<evidence type="ECO:0000256" key="14">
    <source>
        <dbReference type="SAM" id="MobiDB-lite"/>
    </source>
</evidence>
<evidence type="ECO:0000256" key="6">
    <source>
        <dbReference type="ARBA" id="ARBA00022723"/>
    </source>
</evidence>
<keyword evidence="19" id="KW-1185">Reference proteome</keyword>
<dbReference type="Proteomes" id="UP001303373">
    <property type="component" value="Chromosome 10"/>
</dbReference>
<dbReference type="GO" id="GO:0031123">
    <property type="term" value="P:RNA 3'-end processing"/>
    <property type="evidence" value="ECO:0007669"/>
    <property type="project" value="InterPro"/>
</dbReference>
<feature type="domain" description="Poly(A) polymerase central" evidence="16">
    <location>
        <begin position="209"/>
        <end position="353"/>
    </location>
</feature>
<dbReference type="GO" id="GO:0005634">
    <property type="term" value="C:nucleus"/>
    <property type="evidence" value="ECO:0007669"/>
    <property type="project" value="UniProtKB-SubCell"/>
</dbReference>
<feature type="binding site" evidence="12">
    <location>
        <position position="227"/>
    </location>
    <ligand>
        <name>ATP</name>
        <dbReference type="ChEBI" id="CHEBI:30616"/>
    </ligand>
</feature>
<evidence type="ECO:0000256" key="1">
    <source>
        <dbReference type="ARBA" id="ARBA00001936"/>
    </source>
</evidence>
<dbReference type="InterPro" id="IPR011068">
    <property type="entry name" value="NuclTrfase_I-like_C"/>
</dbReference>
<protein>
    <recommendedName>
        <fullName evidence="11">Poly(A) polymerase</fullName>
        <ecNumber evidence="11">2.7.7.19</ecNumber>
    </recommendedName>
</protein>
<dbReference type="SUPFAM" id="SSF55003">
    <property type="entry name" value="PAP/Archaeal CCA-adding enzyme, C-terminal domain"/>
    <property type="match status" value="1"/>
</dbReference>
<keyword evidence="8 11" id="KW-0067">ATP-binding</keyword>
<feature type="binding site" evidence="12">
    <location>
        <position position="157"/>
    </location>
    <ligand>
        <name>ATP</name>
        <dbReference type="ChEBI" id="CHEBI:30616"/>
    </ligand>
</feature>
<reference evidence="18 19" key="1">
    <citation type="submission" date="2023-11" db="EMBL/GenBank/DDBJ databases">
        <title>An acidophilic fungus is an integral part of prey digestion in a carnivorous sundew plant.</title>
        <authorList>
            <person name="Tsai I.J."/>
        </authorList>
    </citation>
    <scope>NUCLEOTIDE SEQUENCE [LARGE SCALE GENOMIC DNA]</scope>
    <source>
        <strain evidence="18">169a</strain>
    </source>
</reference>
<evidence type="ECO:0000256" key="7">
    <source>
        <dbReference type="ARBA" id="ARBA00022741"/>
    </source>
</evidence>
<keyword evidence="10 11" id="KW-0539">Nucleus</keyword>
<dbReference type="Pfam" id="PF04926">
    <property type="entry name" value="PAP_RNA-bind"/>
    <property type="match status" value="1"/>
</dbReference>
<comment type="cofactor">
    <cofactor evidence="1">
        <name>Mn(2+)</name>
        <dbReference type="ChEBI" id="CHEBI:29035"/>
    </cofactor>
</comment>
<feature type="domain" description="Poly(A) polymerase nucleotidyltransferase" evidence="17">
    <location>
        <begin position="8"/>
        <end position="204"/>
    </location>
</feature>
<feature type="domain" description="Poly(A) polymerase RNA-binding" evidence="15">
    <location>
        <begin position="356"/>
        <end position="584"/>
    </location>
</feature>
<evidence type="ECO:0000256" key="2">
    <source>
        <dbReference type="ARBA" id="ARBA00004123"/>
    </source>
</evidence>
<comment type="catalytic activity">
    <reaction evidence="11">
        <text>RNA(n) + ATP = RNA(n)-3'-adenine ribonucleotide + diphosphate</text>
        <dbReference type="Rhea" id="RHEA:11332"/>
        <dbReference type="Rhea" id="RHEA-COMP:14527"/>
        <dbReference type="Rhea" id="RHEA-COMP:17347"/>
        <dbReference type="ChEBI" id="CHEBI:30616"/>
        <dbReference type="ChEBI" id="CHEBI:33019"/>
        <dbReference type="ChEBI" id="CHEBI:140395"/>
        <dbReference type="ChEBI" id="CHEBI:173115"/>
        <dbReference type="EC" id="2.7.7.19"/>
    </reaction>
</comment>
<dbReference type="PANTHER" id="PTHR10682:SF10">
    <property type="entry name" value="POLYNUCLEOTIDE ADENYLYLTRANSFERASE"/>
    <property type="match status" value="1"/>
</dbReference>
<feature type="binding site" evidence="13">
    <location>
        <position position="100"/>
    </location>
    <ligand>
        <name>Mg(2+)</name>
        <dbReference type="ChEBI" id="CHEBI:18420"/>
        <label>1</label>
        <note>catalytic</note>
    </ligand>
</feature>
<dbReference type="GO" id="GO:0006397">
    <property type="term" value="P:mRNA processing"/>
    <property type="evidence" value="ECO:0007669"/>
    <property type="project" value="UniProtKB-KW"/>
</dbReference>
<feature type="binding site" evidence="12">
    <location>
        <position position="218"/>
    </location>
    <ligand>
        <name>ATP</name>
        <dbReference type="ChEBI" id="CHEBI:30616"/>
    </ligand>
</feature>
<dbReference type="PANTHER" id="PTHR10682">
    <property type="entry name" value="POLY A POLYMERASE"/>
    <property type="match status" value="1"/>
</dbReference>
<feature type="binding site" evidence="12">
    <location>
        <begin position="87"/>
        <end position="89"/>
    </location>
    <ligand>
        <name>ATP</name>
        <dbReference type="ChEBI" id="CHEBI:30616"/>
    </ligand>
</feature>
<sequence>MSGAPHLGVTPPMSTAPPTERELKLTDTLIQELKTQNNFAPDDDVRRREDVIKKLEGLLRRMVQIVGKEKGLPQSILDVAGGKVFTFGSYRLGVFGPGSDVDTLMLAPKHVTRQDFFAHMPKMLKESPELGEVSEPNPVPGISVPIIKVEIQGVDIDLIFSNIQQSSIPDNFTLDDTNLLRGLDMEDIRSLNGTRVTNRILQLVPQPRTFRYALRAIKLWAQRRAIYGNIVGFPGGVAYAMMVARVCQLYPMAAAPLIVTKFFYIMGHWNWPSPVRLQAKEDVPFQLREWDPQTSRGDAAHLMPVITPAYPIANSTHTITESTKKIMLQELERGFSIMTEINEGKQDWSELFQRHTFFTDTYKHFICVITAAKTEKAQMGWTGFVQSRVKFLAGGIERSDARSVDVVQPYNKGFDRVHKCHGEEQIEQTLDGSLEYQVKEIKTRPITQKTDEVKAQVDATSTPTAQTDEAETRVDAKSTPAAQTDTVKAQVDSKSDAQKAEETDIKDTNKTDGSQYIYSTTYLLGIGLKKGSNSLDISMPISEFKQDVQNWNQYDDQMHSIRIKYIRNYDLPDDVFVEGEVRPTRKKKAKGSGKKAGAAENKRSFTNSGLDETGASAKRQQLTKGSNAHNTSNGTTPTNGLVAAKTNGSVG</sequence>
<keyword evidence="5 11" id="KW-0808">Transferase</keyword>
<feature type="region of interest" description="Disordered" evidence="14">
    <location>
        <begin position="582"/>
        <end position="651"/>
    </location>
</feature>
<dbReference type="GO" id="GO:0046872">
    <property type="term" value="F:metal ion binding"/>
    <property type="evidence" value="ECO:0007669"/>
    <property type="project" value="UniProtKB-KW"/>
</dbReference>
<dbReference type="AlphaFoldDB" id="A0AAQ3RBI9"/>
<keyword evidence="9 13" id="KW-0460">Magnesium</keyword>
<evidence type="ECO:0000256" key="12">
    <source>
        <dbReference type="PIRSR" id="PIRSR018425-1"/>
    </source>
</evidence>
<name>A0AAQ3RBI9_9PEZI</name>
<comment type="subcellular location">
    <subcellularLocation>
        <location evidence="2 11">Nucleus</location>
    </subcellularLocation>
</comment>
<keyword evidence="7 11" id="KW-0547">Nucleotide-binding</keyword>
<evidence type="ECO:0000259" key="17">
    <source>
        <dbReference type="Pfam" id="PF20750"/>
    </source>
</evidence>
<feature type="compositionally biased region" description="Polar residues" evidence="14">
    <location>
        <begin position="458"/>
        <end position="467"/>
    </location>
</feature>
<evidence type="ECO:0000256" key="5">
    <source>
        <dbReference type="ARBA" id="ARBA00022679"/>
    </source>
</evidence>
<feature type="compositionally biased region" description="Basic and acidic residues" evidence="14">
    <location>
        <begin position="491"/>
        <end position="510"/>
    </location>
</feature>
<feature type="binding site" evidence="12">
    <location>
        <begin position="100"/>
        <end position="102"/>
    </location>
    <ligand>
        <name>ATP</name>
        <dbReference type="ChEBI" id="CHEBI:30616"/>
    </ligand>
</feature>
<feature type="binding site" evidence="13">
    <location>
        <position position="102"/>
    </location>
    <ligand>
        <name>Mg(2+)</name>
        <dbReference type="ChEBI" id="CHEBI:18420"/>
        <label>1</label>
        <note>catalytic</note>
    </ligand>
</feature>
<feature type="binding site" evidence="12">
    <location>
        <begin position="236"/>
        <end position="237"/>
    </location>
    <ligand>
        <name>ATP</name>
        <dbReference type="ChEBI" id="CHEBI:30616"/>
    </ligand>
</feature>
<feature type="compositionally biased region" description="Basic residues" evidence="14">
    <location>
        <begin position="584"/>
        <end position="593"/>
    </location>
</feature>
<evidence type="ECO:0000256" key="4">
    <source>
        <dbReference type="ARBA" id="ARBA00022664"/>
    </source>
</evidence>
<comment type="cofactor">
    <cofactor evidence="13">
        <name>Mg(2+)</name>
        <dbReference type="ChEBI" id="CHEBI:18420"/>
    </cofactor>
    <text evidence="13">Binds 2 magnesium ions. Also active with manganese.</text>
</comment>
<dbReference type="InterPro" id="IPR007012">
    <property type="entry name" value="PolA_pol_cen_dom"/>
</dbReference>
<dbReference type="EC" id="2.7.7.19" evidence="11"/>